<dbReference type="InterPro" id="IPR002048">
    <property type="entry name" value="EF_hand_dom"/>
</dbReference>
<evidence type="ECO:0000256" key="1">
    <source>
        <dbReference type="ARBA" id="ARBA00005869"/>
    </source>
</evidence>
<keyword evidence="8" id="KW-1185">Reference proteome</keyword>
<protein>
    <recommendedName>
        <fullName evidence="2 5">Proline dehydrogenase</fullName>
        <ecNumber evidence="2 5">1.5.5.2</ecNumber>
    </recommendedName>
</protein>
<comment type="catalytic activity">
    <reaction evidence="5">
        <text>L-proline + a quinone = (S)-1-pyrroline-5-carboxylate + a quinol + H(+)</text>
        <dbReference type="Rhea" id="RHEA:23784"/>
        <dbReference type="ChEBI" id="CHEBI:15378"/>
        <dbReference type="ChEBI" id="CHEBI:17388"/>
        <dbReference type="ChEBI" id="CHEBI:24646"/>
        <dbReference type="ChEBI" id="CHEBI:60039"/>
        <dbReference type="ChEBI" id="CHEBI:132124"/>
        <dbReference type="EC" id="1.5.5.2"/>
    </reaction>
</comment>
<keyword evidence="4 5" id="KW-0642">Proline metabolism</keyword>
<comment type="similarity">
    <text evidence="1 5">Belongs to the proline oxidase family.</text>
</comment>
<comment type="function">
    <text evidence="5">Converts proline to delta-1-pyrroline-5-carboxylate.</text>
</comment>
<sequence length="568" mass="62765">MHLLPQPLRQQRQEQPQTAAPVIIDFNDTRTSYSCFTTPQLLRAWLVLRVCGWRPLVANAERLLRLGYRVFGHTVVDAVIRQTFFKHFCAGETAGEVGARVRQLQALGVNGIFDYAAEAEVAAEETPPASTSSAAASTSGARTVVARQYSYDGEALCDARAGVFLECIRAVRDQSPGGIAAIKMTALSDPLLLTRASACIVELKRLFHRLDEGATGKITPEQFEQGYRRLFRCETAADRAQFEDLVEQLAVGGVRARTDCIDYVDWSNRIDIEDLARISNACREEGPFFRAALALDADALQLLRNMRRRVGALADAARDCGVRFMIDAEQVRDCGVRLMIDAEQAHDCGLRLMINAEQTVTQPVIDNLVCSLQREYNVMDDARAPTIYGTYQCYLKDTPQRLADDLERARRGNYAFACKLVRGAYMEAERARAAAAHTPSPVCDTLDATHANYTRATDLVLAHMGAGHRAEVMFATHNQASVERALAAMAALSVERGVAFGQLLGMSDHLTFALGARGYAAFKYLPYGRVAEVVPYLLRRARENSALLGGATHERALLLREVRRRMLG</sequence>
<dbReference type="SUPFAM" id="SSF51730">
    <property type="entry name" value="FAD-linked oxidoreductase"/>
    <property type="match status" value="2"/>
</dbReference>
<dbReference type="GO" id="GO:0005509">
    <property type="term" value="F:calcium ion binding"/>
    <property type="evidence" value="ECO:0007669"/>
    <property type="project" value="InterPro"/>
</dbReference>
<dbReference type="EC" id="1.5.5.2" evidence="2 5"/>
<dbReference type="OrthoDB" id="5464at2759"/>
<gene>
    <name evidence="7" type="ORF">JKP88DRAFT_347910</name>
</gene>
<name>A0A835Z648_9STRA</name>
<dbReference type="InterPro" id="IPR002872">
    <property type="entry name" value="Proline_DH_dom"/>
</dbReference>
<feature type="domain" description="EF-hand" evidence="6">
    <location>
        <begin position="198"/>
        <end position="233"/>
    </location>
</feature>
<dbReference type="PANTHER" id="PTHR13914:SF0">
    <property type="entry name" value="PROLINE DEHYDROGENASE 1, MITOCHONDRIAL"/>
    <property type="match status" value="1"/>
</dbReference>
<proteinExistence type="inferred from homology"/>
<keyword evidence="5" id="KW-0285">Flavoprotein</keyword>
<evidence type="ECO:0000256" key="2">
    <source>
        <dbReference type="ARBA" id="ARBA00012695"/>
    </source>
</evidence>
<dbReference type="Proteomes" id="UP000664859">
    <property type="component" value="Unassembled WGS sequence"/>
</dbReference>
<comment type="cofactor">
    <cofactor evidence="5">
        <name>FAD</name>
        <dbReference type="ChEBI" id="CHEBI:57692"/>
    </cofactor>
</comment>
<dbReference type="GO" id="GO:0004657">
    <property type="term" value="F:proline dehydrogenase activity"/>
    <property type="evidence" value="ECO:0007669"/>
    <property type="project" value="UniProtKB-EC"/>
</dbReference>
<dbReference type="AlphaFoldDB" id="A0A835Z648"/>
<evidence type="ECO:0000256" key="5">
    <source>
        <dbReference type="RuleBase" id="RU364054"/>
    </source>
</evidence>
<dbReference type="EMBL" id="JAFCMP010000079">
    <property type="protein sequence ID" value="KAG5187941.1"/>
    <property type="molecule type" value="Genomic_DNA"/>
</dbReference>
<dbReference type="GO" id="GO:0010133">
    <property type="term" value="P:L-proline catabolic process to L-glutamate"/>
    <property type="evidence" value="ECO:0007669"/>
    <property type="project" value="TreeGrafter"/>
</dbReference>
<comment type="caution">
    <text evidence="7">The sequence shown here is derived from an EMBL/GenBank/DDBJ whole genome shotgun (WGS) entry which is preliminary data.</text>
</comment>
<evidence type="ECO:0000256" key="4">
    <source>
        <dbReference type="ARBA" id="ARBA00023062"/>
    </source>
</evidence>
<dbReference type="Pfam" id="PF01619">
    <property type="entry name" value="Pro_dh"/>
    <property type="match status" value="1"/>
</dbReference>
<dbReference type="GO" id="GO:0071949">
    <property type="term" value="F:FAD binding"/>
    <property type="evidence" value="ECO:0007669"/>
    <property type="project" value="TreeGrafter"/>
</dbReference>
<accession>A0A835Z648</accession>
<evidence type="ECO:0000259" key="6">
    <source>
        <dbReference type="PROSITE" id="PS50222"/>
    </source>
</evidence>
<keyword evidence="3 5" id="KW-0560">Oxidoreductase</keyword>
<dbReference type="GO" id="GO:0005739">
    <property type="term" value="C:mitochondrion"/>
    <property type="evidence" value="ECO:0007669"/>
    <property type="project" value="TreeGrafter"/>
</dbReference>
<evidence type="ECO:0000313" key="8">
    <source>
        <dbReference type="Proteomes" id="UP000664859"/>
    </source>
</evidence>
<dbReference type="InterPro" id="IPR029041">
    <property type="entry name" value="FAD-linked_oxidoreductase-like"/>
</dbReference>
<reference evidence="7" key="1">
    <citation type="submission" date="2021-02" db="EMBL/GenBank/DDBJ databases">
        <title>First Annotated Genome of the Yellow-green Alga Tribonema minus.</title>
        <authorList>
            <person name="Mahan K.M."/>
        </authorList>
    </citation>
    <scope>NUCLEOTIDE SEQUENCE</scope>
    <source>
        <strain evidence="7">UTEX B ZZ1240</strain>
    </source>
</reference>
<evidence type="ECO:0000256" key="3">
    <source>
        <dbReference type="ARBA" id="ARBA00023002"/>
    </source>
</evidence>
<dbReference type="InterPro" id="IPR015659">
    <property type="entry name" value="Proline_oxidase"/>
</dbReference>
<evidence type="ECO:0000313" key="7">
    <source>
        <dbReference type="EMBL" id="KAG5187941.1"/>
    </source>
</evidence>
<dbReference type="Gene3D" id="3.20.20.220">
    <property type="match status" value="2"/>
</dbReference>
<dbReference type="PROSITE" id="PS50222">
    <property type="entry name" value="EF_HAND_2"/>
    <property type="match status" value="1"/>
</dbReference>
<keyword evidence="5" id="KW-0274">FAD</keyword>
<organism evidence="7 8">
    <name type="scientific">Tribonema minus</name>
    <dbReference type="NCBI Taxonomy" id="303371"/>
    <lineage>
        <taxon>Eukaryota</taxon>
        <taxon>Sar</taxon>
        <taxon>Stramenopiles</taxon>
        <taxon>Ochrophyta</taxon>
        <taxon>PX clade</taxon>
        <taxon>Xanthophyceae</taxon>
        <taxon>Tribonematales</taxon>
        <taxon>Tribonemataceae</taxon>
        <taxon>Tribonema</taxon>
    </lineage>
</organism>
<dbReference type="PANTHER" id="PTHR13914">
    <property type="entry name" value="PROLINE OXIDASE"/>
    <property type="match status" value="1"/>
</dbReference>